<keyword evidence="1" id="KW-0812">Transmembrane</keyword>
<keyword evidence="1" id="KW-0472">Membrane</keyword>
<evidence type="ECO:0000313" key="4">
    <source>
        <dbReference type="Proteomes" id="UP001642540"/>
    </source>
</evidence>
<name>A0ABP1SAI0_9HEXA</name>
<feature type="domain" description="DUF4806" evidence="2">
    <location>
        <begin position="397"/>
        <end position="479"/>
    </location>
</feature>
<dbReference type="EMBL" id="CAXLJM020000172">
    <property type="protein sequence ID" value="CAL8148538.1"/>
    <property type="molecule type" value="Genomic_DNA"/>
</dbReference>
<proteinExistence type="predicted"/>
<keyword evidence="1" id="KW-1133">Transmembrane helix</keyword>
<evidence type="ECO:0000256" key="1">
    <source>
        <dbReference type="SAM" id="Phobius"/>
    </source>
</evidence>
<feature type="transmembrane region" description="Helical" evidence="1">
    <location>
        <begin position="771"/>
        <end position="792"/>
    </location>
</feature>
<dbReference type="Proteomes" id="UP001642540">
    <property type="component" value="Unassembled WGS sequence"/>
</dbReference>
<feature type="transmembrane region" description="Helical" evidence="1">
    <location>
        <begin position="871"/>
        <end position="890"/>
    </location>
</feature>
<gene>
    <name evidence="3" type="ORF">ODALV1_LOCUS31452</name>
</gene>
<organism evidence="3 4">
    <name type="scientific">Orchesella dallaii</name>
    <dbReference type="NCBI Taxonomy" id="48710"/>
    <lineage>
        <taxon>Eukaryota</taxon>
        <taxon>Metazoa</taxon>
        <taxon>Ecdysozoa</taxon>
        <taxon>Arthropoda</taxon>
        <taxon>Hexapoda</taxon>
        <taxon>Collembola</taxon>
        <taxon>Entomobryomorpha</taxon>
        <taxon>Entomobryoidea</taxon>
        <taxon>Orchesellidae</taxon>
        <taxon>Orchesellinae</taxon>
        <taxon>Orchesella</taxon>
    </lineage>
</organism>
<protein>
    <recommendedName>
        <fullName evidence="2">DUF4806 domain-containing protein</fullName>
    </recommendedName>
</protein>
<dbReference type="InterPro" id="IPR032071">
    <property type="entry name" value="DUF4806"/>
</dbReference>
<dbReference type="Pfam" id="PF16064">
    <property type="entry name" value="DUF4806"/>
    <property type="match status" value="1"/>
</dbReference>
<sequence>MEQKSFAIFEFFADNSIEVVPTCWLSRKENAPSEKICFSHCPEKLNSKQIRKLVKKCADVNIEWPKYDGRVIGWFDEFEAARSKLKIATYTSDFSGADTMKIKSEKPELPALPSLPIQTPTLVIVGSSNKEKGSTVLQSKRLLRGKNPTDASCVDNLGESTRLTILTEVDRTGASRTETDIPSFTEAQDRGYPENVREPVHLPNRPVPLSSGCITPGPWNTAGGAPSTSNVHGNSYFTEGIHHNSPSNIFGNGIPPSVSQGYWNIPPRSSPNSLTAAVGPSGVPWNGFENLTSTNSGTIWSTGFIEGIHNSKGNTSYLENTSQKRYNQSNNSSTYNMESSSIFCPNEFREFQRDMLIRMQNLEDGQRAQAETLQQILHKVSSPLPIPKSTYEFPAYLFPIRTTENVEALDRLLVENSAAFYKLVNLLKTCGGMDEMDTLKQSTRFLFEDELLASHCYKGRSEKKIAFVQYSGIIKVLLDVLQLNPRCHDATKSAMDKLFPELLKKANDRVYQRKGFSNMDGTEAGTKVKVTSETLIINMFTFAMVTQYLVTSYTMHRCPDDFIYITNQILKLGGVKHQGWPNSRRPPDIPEIVAYGLAFGFWIFPLLAMVYPLFGSRDPASRFLMGIIDSEILRRFVASLINGSMVFVAANVCSIFLILMLACCQVFEKQSEKNLKITRGQSTVETRNQLETMVERSVEFVMQKCDQIVVNGDTPTSKPENKASGSNPVRIQMASGANLRKMVFQTSFKARRKLHLMLRLLIEPSDKNVEIFIPTMAAVGMIFCIICTYTLVKMHNSDNFRLVLFGMMVVLVFIVGLILFFCHHAALPLVYSNNMIWYWRGKLGDAVERRQCRCLRPIGFKMGPFFYVKRGTALLMIDFIVNSSISLLLAV</sequence>
<reference evidence="3 4" key="1">
    <citation type="submission" date="2024-08" db="EMBL/GenBank/DDBJ databases">
        <authorList>
            <person name="Cucini C."/>
            <person name="Frati F."/>
        </authorList>
    </citation>
    <scope>NUCLEOTIDE SEQUENCE [LARGE SCALE GENOMIC DNA]</scope>
</reference>
<evidence type="ECO:0000259" key="2">
    <source>
        <dbReference type="Pfam" id="PF16064"/>
    </source>
</evidence>
<feature type="transmembrane region" description="Helical" evidence="1">
    <location>
        <begin position="636"/>
        <end position="662"/>
    </location>
</feature>
<accession>A0ABP1SAI0</accession>
<dbReference type="PANTHER" id="PTHR34153:SF2">
    <property type="entry name" value="SI:CH211-262H13.3-RELATED"/>
    <property type="match status" value="1"/>
</dbReference>
<evidence type="ECO:0000313" key="3">
    <source>
        <dbReference type="EMBL" id="CAL8148538.1"/>
    </source>
</evidence>
<dbReference type="PANTHER" id="PTHR34153">
    <property type="entry name" value="SI:CH211-262H13.3-RELATED-RELATED"/>
    <property type="match status" value="1"/>
</dbReference>
<keyword evidence="4" id="KW-1185">Reference proteome</keyword>
<feature type="transmembrane region" description="Helical" evidence="1">
    <location>
        <begin position="804"/>
        <end position="826"/>
    </location>
</feature>
<comment type="caution">
    <text evidence="3">The sequence shown here is derived from an EMBL/GenBank/DDBJ whole genome shotgun (WGS) entry which is preliminary data.</text>
</comment>
<feature type="transmembrane region" description="Helical" evidence="1">
    <location>
        <begin position="592"/>
        <end position="615"/>
    </location>
</feature>